<evidence type="ECO:0000256" key="5">
    <source>
        <dbReference type="ARBA" id="ARBA00023033"/>
    </source>
</evidence>
<evidence type="ECO:0000256" key="4">
    <source>
        <dbReference type="ARBA" id="ARBA00023002"/>
    </source>
</evidence>
<evidence type="ECO:0000256" key="3">
    <source>
        <dbReference type="ARBA" id="ARBA00022827"/>
    </source>
</evidence>
<dbReference type="PANTHER" id="PTHR13789">
    <property type="entry name" value="MONOOXYGENASE"/>
    <property type="match status" value="1"/>
</dbReference>
<protein>
    <recommendedName>
        <fullName evidence="7">FAD-binding domain-containing protein</fullName>
    </recommendedName>
</protein>
<dbReference type="RefSeq" id="XP_056512033.1">
    <property type="nucleotide sequence ID" value="XM_056656420.1"/>
</dbReference>
<dbReference type="SUPFAM" id="SSF51905">
    <property type="entry name" value="FAD/NAD(P)-binding domain"/>
    <property type="match status" value="1"/>
</dbReference>
<reference evidence="8" key="1">
    <citation type="submission" date="2022-11" db="EMBL/GenBank/DDBJ databases">
        <authorList>
            <person name="Petersen C."/>
        </authorList>
    </citation>
    <scope>NUCLEOTIDE SEQUENCE</scope>
    <source>
        <strain evidence="8">IBT 34128</strain>
    </source>
</reference>
<evidence type="ECO:0000259" key="7">
    <source>
        <dbReference type="Pfam" id="PF01494"/>
    </source>
</evidence>
<feature type="domain" description="FAD-binding" evidence="7">
    <location>
        <begin position="5"/>
        <end position="164"/>
    </location>
</feature>
<proteinExistence type="inferred from homology"/>
<evidence type="ECO:0000256" key="2">
    <source>
        <dbReference type="ARBA" id="ARBA00022630"/>
    </source>
</evidence>
<sequence>MTPNHVAIIGAGFSGLVLALSLQKQSVSCTIYEAHSASLDIGAIMLSPNVLRILDAIGIYQQIRPRSFQFQILHFCTDPPVDTFEFGNRDRYGYDALRIYRYHLIDVLVATVKEKGISIEYGKKLTRVVSWSETEVSWEFDDGTTDRAAYLVGADGSEVLIGKQKRAAELDREGWNQLMNDKQRCVDFLRQGPEDFPALVQGAVFHIPLDKINLWPFYMPMLFPPSAGQGVNQAFEDVYTYALVSSQSQSQDLKSARKVWQHGRQERVDRILALNSQIDARRMPKSHDSGPPELDQEPFDVEWLYGADFEDMVRNWLSRVVKG</sequence>
<keyword evidence="4" id="KW-0560">Oxidoreductase</keyword>
<comment type="similarity">
    <text evidence="1">Belongs to the paxM FAD-dependent monooxygenase family.</text>
</comment>
<dbReference type="PANTHER" id="PTHR13789:SF316">
    <property type="entry name" value="FAD-BINDING DOMAIN-CONTAINING PROTEIN"/>
    <property type="match status" value="1"/>
</dbReference>
<dbReference type="EMBL" id="JAPMSZ010000007">
    <property type="protein sequence ID" value="KAJ5096482.1"/>
    <property type="molecule type" value="Genomic_DNA"/>
</dbReference>
<organism evidence="8 9">
    <name type="scientific">Penicillium alfredii</name>
    <dbReference type="NCBI Taxonomy" id="1506179"/>
    <lineage>
        <taxon>Eukaryota</taxon>
        <taxon>Fungi</taxon>
        <taxon>Dikarya</taxon>
        <taxon>Ascomycota</taxon>
        <taxon>Pezizomycotina</taxon>
        <taxon>Eurotiomycetes</taxon>
        <taxon>Eurotiomycetidae</taxon>
        <taxon>Eurotiales</taxon>
        <taxon>Aspergillaceae</taxon>
        <taxon>Penicillium</taxon>
    </lineage>
</organism>
<dbReference type="InterPro" id="IPR036188">
    <property type="entry name" value="FAD/NAD-bd_sf"/>
</dbReference>
<gene>
    <name evidence="8" type="ORF">NUU61_005838</name>
</gene>
<feature type="signal peptide" evidence="6">
    <location>
        <begin position="1"/>
        <end position="19"/>
    </location>
</feature>
<comment type="caution">
    <text evidence="8">The sequence shown here is derived from an EMBL/GenBank/DDBJ whole genome shotgun (WGS) entry which is preliminary data.</text>
</comment>
<dbReference type="AlphaFoldDB" id="A0A9W9K913"/>
<evidence type="ECO:0000256" key="1">
    <source>
        <dbReference type="ARBA" id="ARBA00007992"/>
    </source>
</evidence>
<keyword evidence="6" id="KW-0732">Signal</keyword>
<keyword evidence="5" id="KW-0503">Monooxygenase</keyword>
<evidence type="ECO:0000313" key="8">
    <source>
        <dbReference type="EMBL" id="KAJ5096482.1"/>
    </source>
</evidence>
<feature type="chain" id="PRO_5040824134" description="FAD-binding domain-containing protein" evidence="6">
    <location>
        <begin position="20"/>
        <end position="323"/>
    </location>
</feature>
<dbReference type="Proteomes" id="UP001141434">
    <property type="component" value="Unassembled WGS sequence"/>
</dbReference>
<reference evidence="8" key="2">
    <citation type="journal article" date="2023" name="IMA Fungus">
        <title>Comparative genomic study of the Penicillium genus elucidates a diverse pangenome and 15 lateral gene transfer events.</title>
        <authorList>
            <person name="Petersen C."/>
            <person name="Sorensen T."/>
            <person name="Nielsen M.R."/>
            <person name="Sondergaard T.E."/>
            <person name="Sorensen J.L."/>
            <person name="Fitzpatrick D.A."/>
            <person name="Frisvad J.C."/>
            <person name="Nielsen K.L."/>
        </authorList>
    </citation>
    <scope>NUCLEOTIDE SEQUENCE</scope>
    <source>
        <strain evidence="8">IBT 34128</strain>
    </source>
</reference>
<evidence type="ECO:0000256" key="6">
    <source>
        <dbReference type="SAM" id="SignalP"/>
    </source>
</evidence>
<keyword evidence="3" id="KW-0274">FAD</keyword>
<keyword evidence="9" id="KW-1185">Reference proteome</keyword>
<dbReference type="InterPro" id="IPR050493">
    <property type="entry name" value="FAD-dep_Monooxygenase_BioMet"/>
</dbReference>
<keyword evidence="2" id="KW-0285">Flavoprotein</keyword>
<dbReference type="PRINTS" id="PR00420">
    <property type="entry name" value="RNGMNOXGNASE"/>
</dbReference>
<name>A0A9W9K913_9EURO</name>
<dbReference type="GO" id="GO:0071949">
    <property type="term" value="F:FAD binding"/>
    <property type="evidence" value="ECO:0007669"/>
    <property type="project" value="InterPro"/>
</dbReference>
<dbReference type="GeneID" id="81395588"/>
<dbReference type="InterPro" id="IPR002938">
    <property type="entry name" value="FAD-bd"/>
</dbReference>
<dbReference type="OrthoDB" id="16820at2759"/>
<evidence type="ECO:0000313" key="9">
    <source>
        <dbReference type="Proteomes" id="UP001141434"/>
    </source>
</evidence>
<dbReference type="GO" id="GO:0004497">
    <property type="term" value="F:monooxygenase activity"/>
    <property type="evidence" value="ECO:0007669"/>
    <property type="project" value="UniProtKB-KW"/>
</dbReference>
<dbReference type="Gene3D" id="3.50.50.60">
    <property type="entry name" value="FAD/NAD(P)-binding domain"/>
    <property type="match status" value="2"/>
</dbReference>
<accession>A0A9W9K913</accession>
<dbReference type="Pfam" id="PF01494">
    <property type="entry name" value="FAD_binding_3"/>
    <property type="match status" value="1"/>
</dbReference>